<protein>
    <submittedName>
        <fullName evidence="2">Transposase IS200 like protein</fullName>
    </submittedName>
</protein>
<evidence type="ECO:0000313" key="2">
    <source>
        <dbReference type="EMBL" id="KJF15696.1"/>
    </source>
</evidence>
<dbReference type="GO" id="GO:0003677">
    <property type="term" value="F:DNA binding"/>
    <property type="evidence" value="ECO:0007669"/>
    <property type="project" value="InterPro"/>
</dbReference>
<dbReference type="InterPro" id="IPR036515">
    <property type="entry name" value="Transposase_17_sf"/>
</dbReference>
<dbReference type="SMART" id="SM01321">
    <property type="entry name" value="Y1_Tnp"/>
    <property type="match status" value="1"/>
</dbReference>
<proteinExistence type="predicted"/>
<name>A0A0D8HF58_9ACTN</name>
<dbReference type="Pfam" id="PF01797">
    <property type="entry name" value="Y1_Tnp"/>
    <property type="match status" value="1"/>
</dbReference>
<evidence type="ECO:0000259" key="1">
    <source>
        <dbReference type="SMART" id="SM01321"/>
    </source>
</evidence>
<dbReference type="EMBL" id="JXYS01000059">
    <property type="protein sequence ID" value="KJF17266.1"/>
    <property type="molecule type" value="Genomic_DNA"/>
</dbReference>
<dbReference type="EMBL" id="JXYS01000132">
    <property type="protein sequence ID" value="KJF15696.1"/>
    <property type="molecule type" value="Genomic_DNA"/>
</dbReference>
<evidence type="ECO:0000313" key="3">
    <source>
        <dbReference type="EMBL" id="KJF17266.1"/>
    </source>
</evidence>
<dbReference type="PANTHER" id="PTHR33360">
    <property type="entry name" value="TRANSPOSASE FOR INSERTION SEQUENCE ELEMENT IS200"/>
    <property type="match status" value="1"/>
</dbReference>
<keyword evidence="4" id="KW-1185">Reference proteome</keyword>
<dbReference type="Gene3D" id="3.30.70.1290">
    <property type="entry name" value="Transposase IS200-like"/>
    <property type="match status" value="1"/>
</dbReference>
<sequence length="101" mass="11720">MVYQLHAHIVLIPRYRRNVMTERVSDEIRSALIEVCTRFDSTLDAFETDGDHAHLLITNAAKVALSRLVMSMKTLIAMRVRAKNWPEVREALWGQHFWSPS</sequence>
<gene>
    <name evidence="3" type="ORF">AXFE_18680</name>
    <name evidence="2" type="ORF">AXFE_34490</name>
</gene>
<evidence type="ECO:0000313" key="4">
    <source>
        <dbReference type="Proteomes" id="UP000032360"/>
    </source>
</evidence>
<feature type="domain" description="Transposase IS200-like" evidence="1">
    <location>
        <begin position="2"/>
        <end position="101"/>
    </location>
</feature>
<dbReference type="PANTHER" id="PTHR33360:SF2">
    <property type="entry name" value="TRANSPOSASE FOR INSERTION SEQUENCE ELEMENT IS200"/>
    <property type="match status" value="1"/>
</dbReference>
<dbReference type="GO" id="GO:0004803">
    <property type="term" value="F:transposase activity"/>
    <property type="evidence" value="ECO:0007669"/>
    <property type="project" value="InterPro"/>
</dbReference>
<dbReference type="NCBIfam" id="NF033573">
    <property type="entry name" value="transpos_IS200"/>
    <property type="match status" value="1"/>
</dbReference>
<dbReference type="InterPro" id="IPR002686">
    <property type="entry name" value="Transposase_17"/>
</dbReference>
<reference evidence="2 4" key="1">
    <citation type="submission" date="2015-01" db="EMBL/GenBank/DDBJ databases">
        <title>Draft genome of the acidophilic iron oxidizer Acidithrix ferrooxidans strain Py-F3.</title>
        <authorList>
            <person name="Poehlein A."/>
            <person name="Eisen S."/>
            <person name="Schloemann M."/>
            <person name="Johnson B.D."/>
            <person name="Daniel R."/>
            <person name="Muehling M."/>
        </authorList>
    </citation>
    <scope>NUCLEOTIDE SEQUENCE [LARGE SCALE GENOMIC DNA]</scope>
    <source>
        <strain evidence="2 4">Py-F3</strain>
    </source>
</reference>
<dbReference type="Proteomes" id="UP000032360">
    <property type="component" value="Unassembled WGS sequence"/>
</dbReference>
<comment type="caution">
    <text evidence="2">The sequence shown here is derived from an EMBL/GenBank/DDBJ whole genome shotgun (WGS) entry which is preliminary data.</text>
</comment>
<accession>A0A0D8HF58</accession>
<dbReference type="STRING" id="1280514.AXFE_18680"/>
<dbReference type="SUPFAM" id="SSF143422">
    <property type="entry name" value="Transposase IS200-like"/>
    <property type="match status" value="1"/>
</dbReference>
<dbReference type="AlphaFoldDB" id="A0A0D8HF58"/>
<dbReference type="GO" id="GO:0006313">
    <property type="term" value="P:DNA transposition"/>
    <property type="evidence" value="ECO:0007669"/>
    <property type="project" value="InterPro"/>
</dbReference>
<organism evidence="2 4">
    <name type="scientific">Acidithrix ferrooxidans</name>
    <dbReference type="NCBI Taxonomy" id="1280514"/>
    <lineage>
        <taxon>Bacteria</taxon>
        <taxon>Bacillati</taxon>
        <taxon>Actinomycetota</taxon>
        <taxon>Acidimicrobiia</taxon>
        <taxon>Acidimicrobiales</taxon>
        <taxon>Acidimicrobiaceae</taxon>
        <taxon>Acidithrix</taxon>
    </lineage>
</organism>